<reference evidence="1" key="2">
    <citation type="journal article" date="2023" name="IMA Fungus">
        <title>Comparative genomic study of the Penicillium genus elucidates a diverse pangenome and 15 lateral gene transfer events.</title>
        <authorList>
            <person name="Petersen C."/>
            <person name="Sorensen T."/>
            <person name="Nielsen M.R."/>
            <person name="Sondergaard T.E."/>
            <person name="Sorensen J.L."/>
            <person name="Fitzpatrick D.A."/>
            <person name="Frisvad J.C."/>
            <person name="Nielsen K.L."/>
        </authorList>
    </citation>
    <scope>NUCLEOTIDE SEQUENCE</scope>
    <source>
        <strain evidence="1">IBT 17660</strain>
    </source>
</reference>
<organism evidence="1 2">
    <name type="scientific">Penicillium desertorum</name>
    <dbReference type="NCBI Taxonomy" id="1303715"/>
    <lineage>
        <taxon>Eukaryota</taxon>
        <taxon>Fungi</taxon>
        <taxon>Dikarya</taxon>
        <taxon>Ascomycota</taxon>
        <taxon>Pezizomycotina</taxon>
        <taxon>Eurotiomycetes</taxon>
        <taxon>Eurotiomycetidae</taxon>
        <taxon>Eurotiales</taxon>
        <taxon>Aspergillaceae</taxon>
        <taxon>Penicillium</taxon>
    </lineage>
</organism>
<comment type="caution">
    <text evidence="1">The sequence shown here is derived from an EMBL/GenBank/DDBJ whole genome shotgun (WGS) entry which is preliminary data.</text>
</comment>
<protein>
    <submittedName>
        <fullName evidence="1">Uncharacterized protein</fullName>
    </submittedName>
</protein>
<name>A0A9W9WPY7_9EURO</name>
<dbReference type="EMBL" id="JAPWDO010000005">
    <property type="protein sequence ID" value="KAJ5471484.1"/>
    <property type="molecule type" value="Genomic_DNA"/>
</dbReference>
<keyword evidence="2" id="KW-1185">Reference proteome</keyword>
<dbReference type="OrthoDB" id="2998174at2759"/>
<gene>
    <name evidence="1" type="ORF">N7530_008841</name>
</gene>
<reference evidence="1" key="1">
    <citation type="submission" date="2022-12" db="EMBL/GenBank/DDBJ databases">
        <authorList>
            <person name="Petersen C."/>
        </authorList>
    </citation>
    <scope>NUCLEOTIDE SEQUENCE</scope>
    <source>
        <strain evidence="1">IBT 17660</strain>
    </source>
</reference>
<accession>A0A9W9WPY7</accession>
<sequence length="105" mass="11849">MTSAYSERTFAHHWLHTNASSQVVEIDQVKWLIKAFLEDVKFNPDSPFIKDKELETAVWSYSKNRELGEKTEKLVPRTLGTSGLHYASTLGQGPLCLPVPVYVLG</sequence>
<evidence type="ECO:0000313" key="2">
    <source>
        <dbReference type="Proteomes" id="UP001147760"/>
    </source>
</evidence>
<dbReference type="AlphaFoldDB" id="A0A9W9WPY7"/>
<evidence type="ECO:0000313" key="1">
    <source>
        <dbReference type="EMBL" id="KAJ5471484.1"/>
    </source>
</evidence>
<proteinExistence type="predicted"/>
<dbReference type="Proteomes" id="UP001147760">
    <property type="component" value="Unassembled WGS sequence"/>
</dbReference>